<dbReference type="GO" id="GO:0000981">
    <property type="term" value="F:DNA-binding transcription factor activity, RNA polymerase II-specific"/>
    <property type="evidence" value="ECO:0007669"/>
    <property type="project" value="InterPro"/>
</dbReference>
<feature type="domain" description="Nudix hydrolase" evidence="8">
    <location>
        <begin position="139"/>
        <end position="275"/>
    </location>
</feature>
<evidence type="ECO:0000256" key="2">
    <source>
        <dbReference type="ARBA" id="ARBA00022801"/>
    </source>
</evidence>
<accession>F9FKI4</accession>
<protein>
    <recommendedName>
        <fullName evidence="8">Nudix hydrolase domain-containing protein</fullName>
    </recommendedName>
</protein>
<dbReference type="PANTHER" id="PTHR31313:SF81">
    <property type="entry name" value="TY1 ENHANCER ACTIVATOR"/>
    <property type="match status" value="1"/>
</dbReference>
<dbReference type="EMBL" id="AFQF01002099">
    <property type="protein sequence ID" value="EGU82547.1"/>
    <property type="molecule type" value="Genomic_DNA"/>
</dbReference>
<proteinExistence type="predicted"/>
<evidence type="ECO:0000256" key="7">
    <source>
        <dbReference type="ARBA" id="ARBA00023242"/>
    </source>
</evidence>
<dbReference type="CDD" id="cd12148">
    <property type="entry name" value="fungal_TF_MHR"/>
    <property type="match status" value="1"/>
</dbReference>
<evidence type="ECO:0000256" key="1">
    <source>
        <dbReference type="ARBA" id="ARBA00022723"/>
    </source>
</evidence>
<keyword evidence="6" id="KW-0804">Transcription</keyword>
<keyword evidence="3" id="KW-0862">Zinc</keyword>
<dbReference type="GO" id="GO:0006351">
    <property type="term" value="P:DNA-templated transcription"/>
    <property type="evidence" value="ECO:0007669"/>
    <property type="project" value="InterPro"/>
</dbReference>
<evidence type="ECO:0000313" key="9">
    <source>
        <dbReference type="EMBL" id="EGU82547.1"/>
    </source>
</evidence>
<dbReference type="PROSITE" id="PS51462">
    <property type="entry name" value="NUDIX"/>
    <property type="match status" value="1"/>
</dbReference>
<evidence type="ECO:0000256" key="4">
    <source>
        <dbReference type="ARBA" id="ARBA00023015"/>
    </source>
</evidence>
<dbReference type="InterPro" id="IPR007219">
    <property type="entry name" value="XnlR_reg_dom"/>
</dbReference>
<dbReference type="PANTHER" id="PTHR31313">
    <property type="entry name" value="TY1 ENHANCER ACTIVATOR"/>
    <property type="match status" value="1"/>
</dbReference>
<gene>
    <name evidence="9" type="ORF">FOXB_06913</name>
</gene>
<keyword evidence="1" id="KW-0479">Metal-binding</keyword>
<dbReference type="AlphaFoldDB" id="F9FKI4"/>
<dbReference type="GO" id="GO:0016787">
    <property type="term" value="F:hydrolase activity"/>
    <property type="evidence" value="ECO:0007669"/>
    <property type="project" value="UniProtKB-KW"/>
</dbReference>
<dbReference type="PROSITE" id="PS00893">
    <property type="entry name" value="NUDIX_BOX"/>
    <property type="match status" value="1"/>
</dbReference>
<dbReference type="Pfam" id="PF04082">
    <property type="entry name" value="Fungal_trans"/>
    <property type="match status" value="1"/>
</dbReference>
<evidence type="ECO:0000259" key="8">
    <source>
        <dbReference type="PROSITE" id="PS51462"/>
    </source>
</evidence>
<dbReference type="CDD" id="cd18888">
    <property type="entry name" value="NUDIX_ADPRase_Nudt5"/>
    <property type="match status" value="1"/>
</dbReference>
<dbReference type="InterPro" id="IPR015797">
    <property type="entry name" value="NUDIX_hydrolase-like_dom_sf"/>
</dbReference>
<dbReference type="PaxDb" id="5507-FOXG_09021P0"/>
<keyword evidence="7" id="KW-0539">Nucleus</keyword>
<dbReference type="InterPro" id="IPR001138">
    <property type="entry name" value="Zn2Cys6_DnaBD"/>
</dbReference>
<organism evidence="9">
    <name type="scientific">Fusarium oxysporum (strain Fo5176)</name>
    <name type="common">Fusarium vascular wilt</name>
    <dbReference type="NCBI Taxonomy" id="660025"/>
    <lineage>
        <taxon>Eukaryota</taxon>
        <taxon>Fungi</taxon>
        <taxon>Dikarya</taxon>
        <taxon>Ascomycota</taxon>
        <taxon>Pezizomycotina</taxon>
        <taxon>Sordariomycetes</taxon>
        <taxon>Hypocreomycetidae</taxon>
        <taxon>Hypocreales</taxon>
        <taxon>Nectriaceae</taxon>
        <taxon>Fusarium</taxon>
        <taxon>Fusarium oxysporum species complex</taxon>
    </lineage>
</organism>
<keyword evidence="4" id="KW-0805">Transcription regulation</keyword>
<evidence type="ECO:0000256" key="3">
    <source>
        <dbReference type="ARBA" id="ARBA00022833"/>
    </source>
</evidence>
<dbReference type="CDD" id="cd00067">
    <property type="entry name" value="GAL4"/>
    <property type="match status" value="1"/>
</dbReference>
<dbReference type="GO" id="GO:0008270">
    <property type="term" value="F:zinc ion binding"/>
    <property type="evidence" value="ECO:0007669"/>
    <property type="project" value="InterPro"/>
</dbReference>
<sequence length="946" mass="107095">MTYVRYIEPEHHHKFGEFGYLESQRRPRNKSTKICAQCQTVSHSPLTVFTHPQSIPHSTLTHMRHLPLRQCFKPRFRLSLTRPFTMTQKTQEPVITKTSDLPIDEAKWVTLKKIEYVDQVGKARTWEVATRKTRGKSGVDAVAMGNILLHPSKPASTLLVIQYRPPLDAYTIEWPAGLIDAEETAEEAAVREFKEETGYDCKVLSVSPAQAADPGMTNANMQLAMVEVQLGENDEEPEQRLDDGEHIQREIIPLSELYERLVEYSKRERTVVAAKLFHFAAGMHFAQTQNLDYPTSYPNEAFHLMIVVSGSCLLGRSAFFGIYPAESSVKWQLTPPLSHLHLSPTILMDPNLGFLPCTADGEINDGAFGLTRPIYPGQDPNSVESRPRVAKACETCRRRKRKTQERDSELVSNLEDQVLALKDYVRKLEAACGYANLPDFASSSLEDDGSAHTVDDSQSSAINDVSSMMWRMNLHGSGETSFLGPSGSFCFPVTNHGIETEAIRPEPETESVQALLDLFRQHINSVHHFVPPHVIETLKGPQETLEGELLQVSVLAAASLFADSQGQMHADRAEAIVMECCRTIPNAVTAQALAILTWRELALENENNAWLYNSMAASLIVHLGLHVSSLENVMQIPIGPPSDSIEKSVRVQTFWSVFLMDRISTSMLGRNCMIPWRRVRATPYLKACSNPTTEDTVFDAHCQMWFIHDRYMDKIYSFEFGELEHFERHQLLSEARDHHLNFFRQMGRDLELRKDNMNPQVILLHMVYNMSLLLIHRPYLRELKGSAAHQLSIRTNMTSAHALVRLIRQYDKEAKMENAPFFAIHCVLTAAVSLLLNATSTNSTIRSQSVHRFRVCVDALEKMKRWTRARRGLLLLRELANRWKVVSALPMRHSVPLIAPTQETTPQADTNDLDWGVLFANLEEPLNLDTIDLSTPTGEWVFHESD</sequence>
<dbReference type="SUPFAM" id="SSF55811">
    <property type="entry name" value="Nudix"/>
    <property type="match status" value="1"/>
</dbReference>
<dbReference type="InterPro" id="IPR051615">
    <property type="entry name" value="Transcr_Regulatory_Elem"/>
</dbReference>
<keyword evidence="2" id="KW-0378">Hydrolase</keyword>
<name>F9FKI4_FUSOF</name>
<dbReference type="Gene3D" id="3.90.79.10">
    <property type="entry name" value="Nucleoside Triphosphate Pyrophosphohydrolase"/>
    <property type="match status" value="1"/>
</dbReference>
<evidence type="ECO:0000256" key="6">
    <source>
        <dbReference type="ARBA" id="ARBA00023163"/>
    </source>
</evidence>
<dbReference type="InterPro" id="IPR000086">
    <property type="entry name" value="NUDIX_hydrolase_dom"/>
</dbReference>
<keyword evidence="5" id="KW-0238">DNA-binding</keyword>
<dbReference type="Pfam" id="PF00293">
    <property type="entry name" value="NUDIX"/>
    <property type="match status" value="1"/>
</dbReference>
<evidence type="ECO:0000256" key="5">
    <source>
        <dbReference type="ARBA" id="ARBA00023125"/>
    </source>
</evidence>
<reference evidence="9" key="1">
    <citation type="journal article" date="2012" name="Mol. Plant Microbe Interact.">
        <title>A highly conserved effector in Fusarium oxysporum is required for full virulence on Arabidopsis.</title>
        <authorList>
            <person name="Thatcher L.F."/>
            <person name="Gardiner D.M."/>
            <person name="Kazan K."/>
            <person name="Manners J."/>
        </authorList>
    </citation>
    <scope>NUCLEOTIDE SEQUENCE [LARGE SCALE GENOMIC DNA]</scope>
    <source>
        <strain evidence="9">Fo5176</strain>
    </source>
</reference>
<dbReference type="STRING" id="660025.F9FKI4"/>
<dbReference type="FunFam" id="3.90.79.10:FF:000016">
    <property type="entry name" value="ADP-sugar pyrophosphatase isoform X1"/>
    <property type="match status" value="1"/>
</dbReference>
<dbReference type="GO" id="GO:0003677">
    <property type="term" value="F:DNA binding"/>
    <property type="evidence" value="ECO:0007669"/>
    <property type="project" value="UniProtKB-KW"/>
</dbReference>
<dbReference type="OrthoDB" id="10249920at2759"/>
<comment type="caution">
    <text evidence="9">The sequence shown here is derived from an EMBL/GenBank/DDBJ whole genome shotgun (WGS) entry which is preliminary data.</text>
</comment>
<dbReference type="InterPro" id="IPR020084">
    <property type="entry name" value="NUDIX_hydrolase_CS"/>
</dbReference>